<sequence>MAQPPIVQDAKAKLKSCSQPTLCHSASAQVSVTYGIEPSLQVTVFQASNLPTRELEVEWTQKNPTDGTLEDFKSKGNSLCIVEGTLSSTDLRKFVEGLPNSSIQSLIDLDFNKGSGVDKIDMVNTIFTILVTCVTESKDSIVRLALNCWVMYRLATRVVFLDGSHAGAESEPPGAVACAQLRLYGLFAWWELRIELEQCFKDPITDNACELWLATLVLDVNDEDVEYDEMHREIQHMHGIHPKTEDFIANQGFDVKNLEPKNAFHVAVIAILATCRPRRETIIENSQIDHKDAFKESDHDSLLGKFLCRSLRRALEFPDSPKARL</sequence>
<comment type="caution">
    <text evidence="1">The sequence shown here is derived from an EMBL/GenBank/DDBJ whole genome shotgun (WGS) entry which is preliminary data.</text>
</comment>
<keyword evidence="2" id="KW-1185">Reference proteome</keyword>
<dbReference type="AlphaFoldDB" id="A0A9P9E7W6"/>
<evidence type="ECO:0000313" key="1">
    <source>
        <dbReference type="EMBL" id="KAH7133030.1"/>
    </source>
</evidence>
<organism evidence="1 2">
    <name type="scientific">Dactylonectria macrodidyma</name>
    <dbReference type="NCBI Taxonomy" id="307937"/>
    <lineage>
        <taxon>Eukaryota</taxon>
        <taxon>Fungi</taxon>
        <taxon>Dikarya</taxon>
        <taxon>Ascomycota</taxon>
        <taxon>Pezizomycotina</taxon>
        <taxon>Sordariomycetes</taxon>
        <taxon>Hypocreomycetidae</taxon>
        <taxon>Hypocreales</taxon>
        <taxon>Nectriaceae</taxon>
        <taxon>Dactylonectria</taxon>
    </lineage>
</organism>
<evidence type="ECO:0000313" key="2">
    <source>
        <dbReference type="Proteomes" id="UP000738349"/>
    </source>
</evidence>
<proteinExistence type="predicted"/>
<accession>A0A9P9E7W6</accession>
<gene>
    <name evidence="1" type="ORF">EDB81DRAFT_128631</name>
</gene>
<protein>
    <submittedName>
        <fullName evidence="1">Uncharacterized protein</fullName>
    </submittedName>
</protein>
<reference evidence="1" key="1">
    <citation type="journal article" date="2021" name="Nat. Commun.">
        <title>Genetic determinants of endophytism in the Arabidopsis root mycobiome.</title>
        <authorList>
            <person name="Mesny F."/>
            <person name="Miyauchi S."/>
            <person name="Thiergart T."/>
            <person name="Pickel B."/>
            <person name="Atanasova L."/>
            <person name="Karlsson M."/>
            <person name="Huettel B."/>
            <person name="Barry K.W."/>
            <person name="Haridas S."/>
            <person name="Chen C."/>
            <person name="Bauer D."/>
            <person name="Andreopoulos W."/>
            <person name="Pangilinan J."/>
            <person name="LaButti K."/>
            <person name="Riley R."/>
            <person name="Lipzen A."/>
            <person name="Clum A."/>
            <person name="Drula E."/>
            <person name="Henrissat B."/>
            <person name="Kohler A."/>
            <person name="Grigoriev I.V."/>
            <person name="Martin F.M."/>
            <person name="Hacquard S."/>
        </authorList>
    </citation>
    <scope>NUCLEOTIDE SEQUENCE</scope>
    <source>
        <strain evidence="1">MPI-CAGE-AT-0147</strain>
    </source>
</reference>
<name>A0A9P9E7W6_9HYPO</name>
<dbReference type="Proteomes" id="UP000738349">
    <property type="component" value="Unassembled WGS sequence"/>
</dbReference>
<dbReference type="EMBL" id="JAGMUV010000016">
    <property type="protein sequence ID" value="KAH7133030.1"/>
    <property type="molecule type" value="Genomic_DNA"/>
</dbReference>